<reference evidence="1" key="1">
    <citation type="submission" date="2021-02" db="EMBL/GenBank/DDBJ databases">
        <authorList>
            <person name="Dougan E. K."/>
            <person name="Rhodes N."/>
            <person name="Thang M."/>
            <person name="Chan C."/>
        </authorList>
    </citation>
    <scope>NUCLEOTIDE SEQUENCE</scope>
</reference>
<dbReference type="Proteomes" id="UP000626109">
    <property type="component" value="Unassembled WGS sequence"/>
</dbReference>
<evidence type="ECO:0000313" key="1">
    <source>
        <dbReference type="EMBL" id="CAE8704896.1"/>
    </source>
</evidence>
<name>A0A813KHR9_POLGL</name>
<dbReference type="Gene3D" id="2.30.29.30">
    <property type="entry name" value="Pleckstrin-homology domain (PH domain)/Phosphotyrosine-binding domain (PTB)"/>
    <property type="match status" value="1"/>
</dbReference>
<feature type="non-terminal residue" evidence="1">
    <location>
        <position position="1"/>
    </location>
</feature>
<evidence type="ECO:0000313" key="2">
    <source>
        <dbReference type="Proteomes" id="UP000626109"/>
    </source>
</evidence>
<dbReference type="InterPro" id="IPR011993">
    <property type="entry name" value="PH-like_dom_sf"/>
</dbReference>
<comment type="caution">
    <text evidence="1">The sequence shown here is derived from an EMBL/GenBank/DDBJ whole genome shotgun (WGS) entry which is preliminary data.</text>
</comment>
<accession>A0A813KHR9</accession>
<dbReference type="SUPFAM" id="SSF50729">
    <property type="entry name" value="PH domain-like"/>
    <property type="match status" value="1"/>
</dbReference>
<gene>
    <name evidence="1" type="ORF">PGLA2088_LOCUS33427</name>
</gene>
<sequence length="102" mass="11373">AECRAGEVKGWLLKKKSGSSALRVREYNKRFFTLDFDNHQFLYAHSESNKKATLVASFGDIVDVQLPQADRGDNVSECSKASKVSMFRRISAVGFGKPKEGE</sequence>
<protein>
    <submittedName>
        <fullName evidence="1">Uncharacterized protein</fullName>
    </submittedName>
</protein>
<proteinExistence type="predicted"/>
<dbReference type="EMBL" id="CAJNNW010030872">
    <property type="protein sequence ID" value="CAE8704896.1"/>
    <property type="molecule type" value="Genomic_DNA"/>
</dbReference>
<organism evidence="1 2">
    <name type="scientific">Polarella glacialis</name>
    <name type="common">Dinoflagellate</name>
    <dbReference type="NCBI Taxonomy" id="89957"/>
    <lineage>
        <taxon>Eukaryota</taxon>
        <taxon>Sar</taxon>
        <taxon>Alveolata</taxon>
        <taxon>Dinophyceae</taxon>
        <taxon>Suessiales</taxon>
        <taxon>Suessiaceae</taxon>
        <taxon>Polarella</taxon>
    </lineage>
</organism>
<dbReference type="AlphaFoldDB" id="A0A813KHR9"/>
<feature type="non-terminal residue" evidence="1">
    <location>
        <position position="102"/>
    </location>
</feature>